<protein>
    <submittedName>
        <fullName evidence="2">Formate dehydrogenase accessory protein FdhE</fullName>
    </submittedName>
</protein>
<sequence>MTSATARQAVTATLETMKQRVPAYRELVDRFGPLFLGRAELYDQLTAMAPPPPEVDGAKLAAGAPVLAGADLAPWLPLFQTSAKTLLPRLISVLHLDKAAGEALAALPADPPLLSGLAQARIEGNWKFFEDTSVKLETVSAGILLFVSESILSPALTVLADSLGEPLARHSWNQGHCPVCGSSPSIAFLSFKESTGLDHLVSGGGKKYLHCSLCGHEWRVKRNACAACGNDDSETREILTVEGVGNERIEACRKCNTYCLSIDMRECDPPPQLDVAQMGLIHLDIFAHQNKLTPITRTLWNSFDG</sequence>
<dbReference type="CDD" id="cd16341">
    <property type="entry name" value="FdhE"/>
    <property type="match status" value="1"/>
</dbReference>
<dbReference type="GO" id="GO:0005829">
    <property type="term" value="C:cytosol"/>
    <property type="evidence" value="ECO:0007669"/>
    <property type="project" value="TreeGrafter"/>
</dbReference>
<dbReference type="InterPro" id="IPR024064">
    <property type="entry name" value="FdhE-like_sf"/>
</dbReference>
<dbReference type="InterPro" id="IPR056797">
    <property type="entry name" value="FdhE_central"/>
</dbReference>
<feature type="domain" description="FdhE central" evidence="1">
    <location>
        <begin position="176"/>
        <end position="222"/>
    </location>
</feature>
<comment type="caution">
    <text evidence="2">The sequence shown here is derived from an EMBL/GenBank/DDBJ whole genome shotgun (WGS) entry which is preliminary data.</text>
</comment>
<dbReference type="PANTHER" id="PTHR37689">
    <property type="entry name" value="PROTEIN FDHE"/>
    <property type="match status" value="1"/>
</dbReference>
<dbReference type="RefSeq" id="WP_155932418.1">
    <property type="nucleotide sequence ID" value="NZ_WODC01000002.1"/>
</dbReference>
<dbReference type="GO" id="GO:0008199">
    <property type="term" value="F:ferric iron binding"/>
    <property type="evidence" value="ECO:0007669"/>
    <property type="project" value="TreeGrafter"/>
</dbReference>
<dbReference type="Gene3D" id="3.90.1670.10">
    <property type="entry name" value="FdhE-like domain"/>
    <property type="match status" value="1"/>
</dbReference>
<dbReference type="InterPro" id="IPR006452">
    <property type="entry name" value="Formate_DH_accessory"/>
</dbReference>
<dbReference type="GO" id="GO:0051604">
    <property type="term" value="P:protein maturation"/>
    <property type="evidence" value="ECO:0007669"/>
    <property type="project" value="TreeGrafter"/>
</dbReference>
<dbReference type="Proteomes" id="UP000461162">
    <property type="component" value="Unassembled WGS sequence"/>
</dbReference>
<name>A0A7K1KL02_9BACT</name>
<keyword evidence="3" id="KW-1185">Reference proteome</keyword>
<dbReference type="EMBL" id="WODC01000002">
    <property type="protein sequence ID" value="MUM76763.1"/>
    <property type="molecule type" value="Genomic_DNA"/>
</dbReference>
<dbReference type="Pfam" id="PF24859">
    <property type="entry name" value="FdhE_central"/>
    <property type="match status" value="1"/>
</dbReference>
<proteinExistence type="predicted"/>
<evidence type="ECO:0000313" key="3">
    <source>
        <dbReference type="Proteomes" id="UP000461162"/>
    </source>
</evidence>
<gene>
    <name evidence="2" type="primary">fdhE</name>
    <name evidence="2" type="ORF">GKC30_03840</name>
</gene>
<evidence type="ECO:0000313" key="2">
    <source>
        <dbReference type="EMBL" id="MUM76763.1"/>
    </source>
</evidence>
<dbReference type="PANTHER" id="PTHR37689:SF1">
    <property type="entry name" value="PROTEIN FDHE"/>
    <property type="match status" value="1"/>
</dbReference>
<reference evidence="2 3" key="1">
    <citation type="submission" date="2019-11" db="EMBL/GenBank/DDBJ databases">
        <title>Pseudodesulfovibrio alkaliphilus, sp. nov., an alkaliphilic sulfate-reducing bacteria from mud volcano of Taman peninsula, Russia.</title>
        <authorList>
            <person name="Frolova A."/>
            <person name="Merkel A.Y."/>
            <person name="Slobodkin A.I."/>
        </authorList>
    </citation>
    <scope>NUCLEOTIDE SEQUENCE [LARGE SCALE GENOMIC DNA]</scope>
    <source>
        <strain evidence="2 3">F-1</strain>
    </source>
</reference>
<dbReference type="SUPFAM" id="SSF144020">
    <property type="entry name" value="FdhE-like"/>
    <property type="match status" value="1"/>
</dbReference>
<organism evidence="2 3">
    <name type="scientific">Pseudodesulfovibrio alkaliphilus</name>
    <dbReference type="NCBI Taxonomy" id="2661613"/>
    <lineage>
        <taxon>Bacteria</taxon>
        <taxon>Pseudomonadati</taxon>
        <taxon>Thermodesulfobacteriota</taxon>
        <taxon>Desulfovibrionia</taxon>
        <taxon>Desulfovibrionales</taxon>
        <taxon>Desulfovibrionaceae</taxon>
    </lineage>
</organism>
<dbReference type="AlphaFoldDB" id="A0A7K1KL02"/>
<accession>A0A7K1KL02</accession>
<evidence type="ECO:0000259" key="1">
    <source>
        <dbReference type="Pfam" id="PF24859"/>
    </source>
</evidence>